<organism evidence="2 3">
    <name type="scientific">Anaeramoeba flamelloides</name>
    <dbReference type="NCBI Taxonomy" id="1746091"/>
    <lineage>
        <taxon>Eukaryota</taxon>
        <taxon>Metamonada</taxon>
        <taxon>Anaeramoebidae</taxon>
        <taxon>Anaeramoeba</taxon>
    </lineage>
</organism>
<feature type="region of interest" description="Disordered" evidence="1">
    <location>
        <begin position="90"/>
        <end position="121"/>
    </location>
</feature>
<dbReference type="InterPro" id="IPR035979">
    <property type="entry name" value="RBD_domain_sf"/>
</dbReference>
<accession>A0AAV7YKV5</accession>
<feature type="compositionally biased region" description="Basic residues" evidence="1">
    <location>
        <begin position="111"/>
        <end position="121"/>
    </location>
</feature>
<sequence length="121" mass="14150">MQRSIKSKLLITNLPQKYSVDLLIQKISIWIGTNPNVQILQNKKNPNNRLAIITSITQEQAIILKQKATENTFQNRQLKVSNYVQRRVYGQTKNQNYNTNKARGQNEHEKIKKNKKKFQAT</sequence>
<feature type="compositionally biased region" description="Polar residues" evidence="1">
    <location>
        <begin position="91"/>
        <end position="103"/>
    </location>
</feature>
<dbReference type="SUPFAM" id="SSF54928">
    <property type="entry name" value="RNA-binding domain, RBD"/>
    <property type="match status" value="1"/>
</dbReference>
<protein>
    <recommendedName>
        <fullName evidence="4">RRM domain-containing protein</fullName>
    </recommendedName>
</protein>
<proteinExistence type="predicted"/>
<dbReference type="EMBL" id="JANTQA010000057">
    <property type="protein sequence ID" value="KAJ3429262.1"/>
    <property type="molecule type" value="Genomic_DNA"/>
</dbReference>
<evidence type="ECO:0008006" key="4">
    <source>
        <dbReference type="Google" id="ProtNLM"/>
    </source>
</evidence>
<comment type="caution">
    <text evidence="2">The sequence shown here is derived from an EMBL/GenBank/DDBJ whole genome shotgun (WGS) entry which is preliminary data.</text>
</comment>
<evidence type="ECO:0000313" key="3">
    <source>
        <dbReference type="Proteomes" id="UP001146793"/>
    </source>
</evidence>
<gene>
    <name evidence="2" type="ORF">M0812_24606</name>
</gene>
<dbReference type="GO" id="GO:0003676">
    <property type="term" value="F:nucleic acid binding"/>
    <property type="evidence" value="ECO:0007669"/>
    <property type="project" value="InterPro"/>
</dbReference>
<reference evidence="2" key="1">
    <citation type="submission" date="2022-08" db="EMBL/GenBank/DDBJ databases">
        <title>Novel sulphate-reducing endosymbionts in the free-living metamonad Anaeramoeba.</title>
        <authorList>
            <person name="Jerlstrom-Hultqvist J."/>
            <person name="Cepicka I."/>
            <person name="Gallot-Lavallee L."/>
            <person name="Salas-Leiva D."/>
            <person name="Curtis B.A."/>
            <person name="Zahonova K."/>
            <person name="Pipaliya S."/>
            <person name="Dacks J."/>
            <person name="Roger A.J."/>
        </authorList>
    </citation>
    <scope>NUCLEOTIDE SEQUENCE</scope>
    <source>
        <strain evidence="2">Busselton2</strain>
    </source>
</reference>
<dbReference type="CDD" id="cd00590">
    <property type="entry name" value="RRM_SF"/>
    <property type="match status" value="1"/>
</dbReference>
<name>A0AAV7YKV5_9EUKA</name>
<evidence type="ECO:0000313" key="2">
    <source>
        <dbReference type="EMBL" id="KAJ3429262.1"/>
    </source>
</evidence>
<dbReference type="Proteomes" id="UP001146793">
    <property type="component" value="Unassembled WGS sequence"/>
</dbReference>
<evidence type="ECO:0000256" key="1">
    <source>
        <dbReference type="SAM" id="MobiDB-lite"/>
    </source>
</evidence>
<dbReference type="AlphaFoldDB" id="A0AAV7YKV5"/>